<dbReference type="Gene3D" id="3.90.79.10">
    <property type="entry name" value="Nucleoside Triphosphate Pyrophosphohydrolase"/>
    <property type="match status" value="1"/>
</dbReference>
<evidence type="ECO:0000256" key="4">
    <source>
        <dbReference type="HAMAP-Rule" id="MF_00298"/>
    </source>
</evidence>
<evidence type="ECO:0000256" key="2">
    <source>
        <dbReference type="ARBA" id="ARBA00001946"/>
    </source>
</evidence>
<dbReference type="RefSeq" id="WP_168876648.1">
    <property type="nucleotide sequence ID" value="NZ_JABAIM010000001.1"/>
</dbReference>
<protein>
    <recommendedName>
        <fullName evidence="4">RNA pyrophosphohydrolase</fullName>
        <ecNumber evidence="4">3.6.1.-</ecNumber>
    </recommendedName>
    <alternativeName>
        <fullName evidence="4">(Di)nucleoside polyphosphate hydrolase</fullName>
    </alternativeName>
</protein>
<sequence length="170" mass="20391">MLDRDGYRPNVGIILCNHKNQVFWGKRIREHSWQFPQGGIKHGETPEQAMYRELEEEVGLKACHVQILGRTRDWLRYEVPTHWVRREWRGSYKGQKQIWFLLRLTGRDCDVSLRASTHPEFDAWRWSDYWDPVDSVIEFKRDVYERALNELARFLAHVQRRVEAARLGGQ</sequence>
<keyword evidence="3 4" id="KW-0378">Hydrolase</keyword>
<dbReference type="Proteomes" id="UP000587991">
    <property type="component" value="Unassembled WGS sequence"/>
</dbReference>
<dbReference type="EC" id="3.6.1.-" evidence="4"/>
<evidence type="ECO:0000313" key="7">
    <source>
        <dbReference type="Proteomes" id="UP000587991"/>
    </source>
</evidence>
<dbReference type="NCBIfam" id="NF001937">
    <property type="entry name" value="PRK00714.1-4"/>
    <property type="match status" value="1"/>
</dbReference>
<dbReference type="NCBIfam" id="NF001938">
    <property type="entry name" value="PRK00714.1-5"/>
    <property type="match status" value="1"/>
</dbReference>
<comment type="function">
    <text evidence="4">Accelerates the degradation of transcripts by removing pyrophosphate from the 5'-end of triphosphorylated RNA, leading to a more labile monophosphorylated state that can stimulate subsequent ribonuclease cleavage.</text>
</comment>
<dbReference type="EMBL" id="JABAIM010000001">
    <property type="protein sequence ID" value="NLR75095.1"/>
    <property type="molecule type" value="Genomic_DNA"/>
</dbReference>
<comment type="similarity">
    <text evidence="4">Belongs to the Nudix hydrolase family. RppH subfamily.</text>
</comment>
<reference evidence="6 7" key="1">
    <citation type="submission" date="2020-04" db="EMBL/GenBank/DDBJ databases">
        <title>Draft genome of Leeia sp. IMCC25680.</title>
        <authorList>
            <person name="Song J."/>
            <person name="Cho J.-C."/>
        </authorList>
    </citation>
    <scope>NUCLEOTIDE SEQUENCE [LARGE SCALE GENOMIC DNA]</scope>
    <source>
        <strain evidence="6 7">IMCC25680</strain>
    </source>
</reference>
<feature type="short sequence motif" description="Nudix box" evidence="4">
    <location>
        <begin position="38"/>
        <end position="59"/>
    </location>
</feature>
<dbReference type="FunFam" id="3.90.79.10:FF:000001">
    <property type="entry name" value="RNA pyrophosphohydrolase"/>
    <property type="match status" value="1"/>
</dbReference>
<dbReference type="GO" id="GO:0005737">
    <property type="term" value="C:cytoplasm"/>
    <property type="evidence" value="ECO:0007669"/>
    <property type="project" value="TreeGrafter"/>
</dbReference>
<accession>A0A847S8A6</accession>
<dbReference type="InterPro" id="IPR020476">
    <property type="entry name" value="Nudix_hydrolase"/>
</dbReference>
<dbReference type="PANTHER" id="PTHR23114:SF17">
    <property type="entry name" value="M7GPPPN-MRNA HYDROLASE"/>
    <property type="match status" value="1"/>
</dbReference>
<organism evidence="6 7">
    <name type="scientific">Leeia aquatica</name>
    <dbReference type="NCBI Taxonomy" id="2725557"/>
    <lineage>
        <taxon>Bacteria</taxon>
        <taxon>Pseudomonadati</taxon>
        <taxon>Pseudomonadota</taxon>
        <taxon>Betaproteobacteria</taxon>
        <taxon>Neisseriales</taxon>
        <taxon>Leeiaceae</taxon>
        <taxon>Leeia</taxon>
    </lineage>
</organism>
<feature type="domain" description="Nudix hydrolase" evidence="5">
    <location>
        <begin position="6"/>
        <end position="149"/>
    </location>
</feature>
<dbReference type="NCBIfam" id="NF001935">
    <property type="entry name" value="PRK00714.1-2"/>
    <property type="match status" value="1"/>
</dbReference>
<dbReference type="InterPro" id="IPR015797">
    <property type="entry name" value="NUDIX_hydrolase-like_dom_sf"/>
</dbReference>
<comment type="cofactor">
    <cofactor evidence="4">
        <name>a divalent metal cation</name>
        <dbReference type="ChEBI" id="CHEBI:60240"/>
    </cofactor>
</comment>
<dbReference type="GO" id="GO:0006402">
    <property type="term" value="P:mRNA catabolic process"/>
    <property type="evidence" value="ECO:0007669"/>
    <property type="project" value="TreeGrafter"/>
</dbReference>
<dbReference type="Pfam" id="PF00293">
    <property type="entry name" value="NUDIX"/>
    <property type="match status" value="1"/>
</dbReference>
<dbReference type="HAMAP" id="MF_00298">
    <property type="entry name" value="Nudix_RppH"/>
    <property type="match status" value="1"/>
</dbReference>
<evidence type="ECO:0000259" key="5">
    <source>
        <dbReference type="PROSITE" id="PS51462"/>
    </source>
</evidence>
<comment type="cofactor">
    <cofactor evidence="2">
        <name>Mg(2+)</name>
        <dbReference type="ChEBI" id="CHEBI:18420"/>
    </cofactor>
</comment>
<keyword evidence="7" id="KW-1185">Reference proteome</keyword>
<dbReference type="PRINTS" id="PR00502">
    <property type="entry name" value="NUDIXFAMILY"/>
</dbReference>
<evidence type="ECO:0000256" key="1">
    <source>
        <dbReference type="ARBA" id="ARBA00001936"/>
    </source>
</evidence>
<dbReference type="GO" id="GO:0034353">
    <property type="term" value="F:mRNA 5'-diphosphatase activity"/>
    <property type="evidence" value="ECO:0007669"/>
    <property type="project" value="TreeGrafter"/>
</dbReference>
<dbReference type="AlphaFoldDB" id="A0A847S8A6"/>
<dbReference type="CDD" id="cd03671">
    <property type="entry name" value="NUDIX_Ap4A_hydrolase_plant_like"/>
    <property type="match status" value="1"/>
</dbReference>
<gene>
    <name evidence="4" type="primary">rppH</name>
    <name evidence="4" type="synonym">nudH</name>
    <name evidence="6" type="ORF">HF682_07975</name>
</gene>
<name>A0A847S8A6_9NEIS</name>
<comment type="caution">
    <text evidence="6">The sequence shown here is derived from an EMBL/GenBank/DDBJ whole genome shotgun (WGS) entry which is preliminary data.</text>
</comment>
<dbReference type="InterPro" id="IPR020084">
    <property type="entry name" value="NUDIX_hydrolase_CS"/>
</dbReference>
<dbReference type="InterPro" id="IPR000086">
    <property type="entry name" value="NUDIX_hydrolase_dom"/>
</dbReference>
<dbReference type="PROSITE" id="PS51462">
    <property type="entry name" value="NUDIX"/>
    <property type="match status" value="1"/>
</dbReference>
<dbReference type="SUPFAM" id="SSF55811">
    <property type="entry name" value="Nudix"/>
    <property type="match status" value="1"/>
</dbReference>
<comment type="cofactor">
    <cofactor evidence="1">
        <name>Mn(2+)</name>
        <dbReference type="ChEBI" id="CHEBI:29035"/>
    </cofactor>
</comment>
<dbReference type="InterPro" id="IPR022927">
    <property type="entry name" value="RppH"/>
</dbReference>
<dbReference type="PROSITE" id="PS00893">
    <property type="entry name" value="NUDIX_BOX"/>
    <property type="match status" value="1"/>
</dbReference>
<dbReference type="PANTHER" id="PTHR23114">
    <property type="entry name" value="M7GPPPN-MRNA HYDROLASE"/>
    <property type="match status" value="1"/>
</dbReference>
<proteinExistence type="inferred from homology"/>
<evidence type="ECO:0000313" key="6">
    <source>
        <dbReference type="EMBL" id="NLR75095.1"/>
    </source>
</evidence>
<evidence type="ECO:0000256" key="3">
    <source>
        <dbReference type="ARBA" id="ARBA00022801"/>
    </source>
</evidence>